<dbReference type="EMBL" id="MU006068">
    <property type="protein sequence ID" value="KAF2857096.1"/>
    <property type="molecule type" value="Genomic_DNA"/>
</dbReference>
<feature type="transmembrane region" description="Helical" evidence="3">
    <location>
        <begin position="704"/>
        <end position="722"/>
    </location>
</feature>
<name>A0A6A7BNW1_9PEZI</name>
<evidence type="ECO:0000256" key="1">
    <source>
        <dbReference type="ARBA" id="ARBA00038101"/>
    </source>
</evidence>
<organism evidence="4 5">
    <name type="scientific">Piedraia hortae CBS 480.64</name>
    <dbReference type="NCBI Taxonomy" id="1314780"/>
    <lineage>
        <taxon>Eukaryota</taxon>
        <taxon>Fungi</taxon>
        <taxon>Dikarya</taxon>
        <taxon>Ascomycota</taxon>
        <taxon>Pezizomycotina</taxon>
        <taxon>Dothideomycetes</taxon>
        <taxon>Dothideomycetidae</taxon>
        <taxon>Capnodiales</taxon>
        <taxon>Piedraiaceae</taxon>
        <taxon>Piedraia</taxon>
    </lineage>
</organism>
<evidence type="ECO:0000313" key="4">
    <source>
        <dbReference type="EMBL" id="KAF2857096.1"/>
    </source>
</evidence>
<sequence length="755" mass="82893">MDSEVKQALALLVTVKAPAVSRFTRITNRPKGFVAHAVHYAQKAFFLLFMNGNPEPTSLLTAPVPGAKPSPPLAKAVRLLDSAAARNDPDALLLLAEMNLYGNFTHPVNYANAIRYYHLLASETGNSTAQHMLGFLYSTGLAAPEYPADQAKSMLYHTFAAEQGNTRSEMTLAYRFHAGVATPKDCEAAVQYYQRVADKAIKYYRSGPPGGHSLVKDGKRLADDEGGVYGEGASVSSAGLNAKHGSPTSDMYADVDDVLEFLHLQSSQGDLKSSFTLARLYYDGGRGVTPDMRQAKQYFLQIAREYWLEGGTIKKDVPASTERLAAKAAGYLGRMFLRGEGMEQSFSKAKIWFTRGIGLGDPLSQYGLGLMHLDGLGLAQDVKKASEYFGAAADHDLAVAQTNLGILFLDQGDVRTALAYFELAIRNGHIEAFYYMAEMTNLGIGRDRSCGEAALYYKLVVEKAEAVWAPFKEANAAYEKGEDRKALLLYMMAAEQGSESGQANVAWLLDRTVQNSASVASAATALVYWTRSAMQNNLDSLVKMGDYYLAGLGVAASPENAAACYQTAADSLSCAQAMWNLGWMHENGIGLRQDFHLAKRYYDLALQTNAEAYLPVKLGLWKLRWRSWWNDVTDGGVKSIGDDEDNHKRRSLREWVHDFVTQARLELEDPDEGPDWESDDFHAASDGMWGDDNDDDEGGDLEKLLILALAAALLVLLIYRALTRRRDGEEGENRGVFPAREDLGFNDWVAGGIGH</sequence>
<dbReference type="InterPro" id="IPR050767">
    <property type="entry name" value="Sel1_AlgK"/>
</dbReference>
<keyword evidence="3" id="KW-0812">Transmembrane</keyword>
<evidence type="ECO:0000256" key="2">
    <source>
        <dbReference type="SAM" id="MobiDB-lite"/>
    </source>
</evidence>
<dbReference type="Gene3D" id="1.25.40.10">
    <property type="entry name" value="Tetratricopeptide repeat domain"/>
    <property type="match status" value="3"/>
</dbReference>
<proteinExistence type="inferred from homology"/>
<gene>
    <name evidence="4" type="ORF">K470DRAFT_261131</name>
</gene>
<protein>
    <submittedName>
        <fullName evidence="4">HCP-like protein</fullName>
    </submittedName>
</protein>
<dbReference type="PANTHER" id="PTHR11102">
    <property type="entry name" value="SEL-1-LIKE PROTEIN"/>
    <property type="match status" value="1"/>
</dbReference>
<keyword evidence="3" id="KW-0472">Membrane</keyword>
<dbReference type="SMART" id="SM00671">
    <property type="entry name" value="SEL1"/>
    <property type="match status" value="11"/>
</dbReference>
<feature type="compositionally biased region" description="Acidic residues" evidence="2">
    <location>
        <begin position="668"/>
        <end position="678"/>
    </location>
</feature>
<dbReference type="InterPro" id="IPR011990">
    <property type="entry name" value="TPR-like_helical_dom_sf"/>
</dbReference>
<evidence type="ECO:0000256" key="3">
    <source>
        <dbReference type="SAM" id="Phobius"/>
    </source>
</evidence>
<dbReference type="PANTHER" id="PTHR11102:SF147">
    <property type="entry name" value="SEL1L ADAPTOR SUBUNIT OF ERAD E3 UBIQUITIN LIGASE"/>
    <property type="match status" value="1"/>
</dbReference>
<keyword evidence="3" id="KW-1133">Transmembrane helix</keyword>
<dbReference type="SUPFAM" id="SSF81901">
    <property type="entry name" value="HCP-like"/>
    <property type="match status" value="3"/>
</dbReference>
<dbReference type="InterPro" id="IPR006597">
    <property type="entry name" value="Sel1-like"/>
</dbReference>
<keyword evidence="5" id="KW-1185">Reference proteome</keyword>
<dbReference type="Proteomes" id="UP000799421">
    <property type="component" value="Unassembled WGS sequence"/>
</dbReference>
<evidence type="ECO:0000313" key="5">
    <source>
        <dbReference type="Proteomes" id="UP000799421"/>
    </source>
</evidence>
<accession>A0A6A7BNW1</accession>
<comment type="similarity">
    <text evidence="1">Belongs to the sel-1 family.</text>
</comment>
<dbReference type="AlphaFoldDB" id="A0A6A7BNW1"/>
<dbReference type="OrthoDB" id="27934at2759"/>
<feature type="region of interest" description="Disordered" evidence="2">
    <location>
        <begin position="668"/>
        <end position="693"/>
    </location>
</feature>
<dbReference type="GO" id="GO:0036503">
    <property type="term" value="P:ERAD pathway"/>
    <property type="evidence" value="ECO:0007669"/>
    <property type="project" value="TreeGrafter"/>
</dbReference>
<dbReference type="GO" id="GO:0005789">
    <property type="term" value="C:endoplasmic reticulum membrane"/>
    <property type="evidence" value="ECO:0007669"/>
    <property type="project" value="TreeGrafter"/>
</dbReference>
<dbReference type="Pfam" id="PF08238">
    <property type="entry name" value="Sel1"/>
    <property type="match status" value="9"/>
</dbReference>
<reference evidence="4" key="1">
    <citation type="journal article" date="2020" name="Stud. Mycol.">
        <title>101 Dothideomycetes genomes: a test case for predicting lifestyles and emergence of pathogens.</title>
        <authorList>
            <person name="Haridas S."/>
            <person name="Albert R."/>
            <person name="Binder M."/>
            <person name="Bloem J."/>
            <person name="Labutti K."/>
            <person name="Salamov A."/>
            <person name="Andreopoulos B."/>
            <person name="Baker S."/>
            <person name="Barry K."/>
            <person name="Bills G."/>
            <person name="Bluhm B."/>
            <person name="Cannon C."/>
            <person name="Castanera R."/>
            <person name="Culley D."/>
            <person name="Daum C."/>
            <person name="Ezra D."/>
            <person name="Gonzalez J."/>
            <person name="Henrissat B."/>
            <person name="Kuo A."/>
            <person name="Liang C."/>
            <person name="Lipzen A."/>
            <person name="Lutzoni F."/>
            <person name="Magnuson J."/>
            <person name="Mondo S."/>
            <person name="Nolan M."/>
            <person name="Ohm R."/>
            <person name="Pangilinan J."/>
            <person name="Park H.-J."/>
            <person name="Ramirez L."/>
            <person name="Alfaro M."/>
            <person name="Sun H."/>
            <person name="Tritt A."/>
            <person name="Yoshinaga Y."/>
            <person name="Zwiers L.-H."/>
            <person name="Turgeon B."/>
            <person name="Goodwin S."/>
            <person name="Spatafora J."/>
            <person name="Crous P."/>
            <person name="Grigoriev I."/>
        </authorList>
    </citation>
    <scope>NUCLEOTIDE SEQUENCE</scope>
    <source>
        <strain evidence="4">CBS 480.64</strain>
    </source>
</reference>